<dbReference type="EMBL" id="BSXG01000014">
    <property type="protein sequence ID" value="GME24608.1"/>
    <property type="molecule type" value="Genomic_DNA"/>
</dbReference>
<comment type="caution">
    <text evidence="1">The sequence shown here is derived from an EMBL/GenBank/DDBJ whole genome shotgun (WGS) entry which is preliminary data.</text>
</comment>
<dbReference type="Proteomes" id="UP001165186">
    <property type="component" value="Unassembled WGS sequence"/>
</dbReference>
<gene>
    <name evidence="1" type="primary">g6870</name>
    <name evidence="1" type="ORF">NpPPO83_00006870</name>
</gene>
<sequence>MTDEQRRLTFLRENVEHLEREKSELESLLVTLQRASEDDVADVMRILHTNAPQTLRSPPQVEQYQSLIRMIASAQPVELDEIVRRLRAGEDPTSILESANADTLLQTLSRHHESTPGMKTEFSGRDQFGLVKGAGSSGSQYLQRLPGSLSQPAIHWTSVTNDHDWIEHLLSLYFSWQHQFFQNFPEQLFRADMASVDGHDVTAMILDRLA</sequence>
<name>A0ACB5RW11_9PEZI</name>
<evidence type="ECO:0000313" key="1">
    <source>
        <dbReference type="EMBL" id="GME24608.1"/>
    </source>
</evidence>
<reference evidence="1" key="1">
    <citation type="submission" date="2024-09" db="EMBL/GenBank/DDBJ databases">
        <title>Draft Genome Sequences of Neofusicoccum parvum.</title>
        <authorList>
            <person name="Ashida A."/>
            <person name="Camagna M."/>
            <person name="Tanaka A."/>
            <person name="Takemoto D."/>
        </authorList>
    </citation>
    <scope>NUCLEOTIDE SEQUENCE</scope>
    <source>
        <strain evidence="1">PPO83</strain>
    </source>
</reference>
<protein>
    <submittedName>
        <fullName evidence="1">Uncharacterized protein LTHEOB_12024</fullName>
    </submittedName>
</protein>
<evidence type="ECO:0000313" key="2">
    <source>
        <dbReference type="Proteomes" id="UP001165186"/>
    </source>
</evidence>
<accession>A0ACB5RW11</accession>
<keyword evidence="2" id="KW-1185">Reference proteome</keyword>
<organism evidence="1 2">
    <name type="scientific">Neofusicoccum parvum</name>
    <dbReference type="NCBI Taxonomy" id="310453"/>
    <lineage>
        <taxon>Eukaryota</taxon>
        <taxon>Fungi</taxon>
        <taxon>Dikarya</taxon>
        <taxon>Ascomycota</taxon>
        <taxon>Pezizomycotina</taxon>
        <taxon>Dothideomycetes</taxon>
        <taxon>Dothideomycetes incertae sedis</taxon>
        <taxon>Botryosphaeriales</taxon>
        <taxon>Botryosphaeriaceae</taxon>
        <taxon>Neofusicoccum</taxon>
    </lineage>
</organism>
<proteinExistence type="predicted"/>